<keyword evidence="1 7" id="KW-0028">Amino-acid biosynthesis</keyword>
<comment type="catalytic activity">
    <reaction evidence="7">
        <text>shikimate + ATP = 3-phosphoshikimate + ADP + H(+)</text>
        <dbReference type="Rhea" id="RHEA:13121"/>
        <dbReference type="ChEBI" id="CHEBI:15378"/>
        <dbReference type="ChEBI" id="CHEBI:30616"/>
        <dbReference type="ChEBI" id="CHEBI:36208"/>
        <dbReference type="ChEBI" id="CHEBI:145989"/>
        <dbReference type="ChEBI" id="CHEBI:456216"/>
        <dbReference type="EC" id="2.7.1.71"/>
    </reaction>
</comment>
<dbReference type="InterPro" id="IPR000623">
    <property type="entry name" value="Shikimate_kinase/TSH1"/>
</dbReference>
<feature type="binding site" evidence="7">
    <location>
        <position position="137"/>
    </location>
    <ligand>
        <name>substrate</name>
    </ligand>
</feature>
<evidence type="ECO:0000256" key="2">
    <source>
        <dbReference type="ARBA" id="ARBA00022679"/>
    </source>
</evidence>
<feature type="binding site" evidence="7">
    <location>
        <position position="118"/>
    </location>
    <ligand>
        <name>ATP</name>
        <dbReference type="ChEBI" id="CHEBI:30616"/>
    </ligand>
</feature>
<keyword evidence="3 7" id="KW-0547">Nucleotide-binding</keyword>
<feature type="binding site" evidence="7">
    <location>
        <position position="80"/>
    </location>
    <ligand>
        <name>substrate</name>
    </ligand>
</feature>
<organism evidence="8 9">
    <name type="scientific">Agathobacter ruminis</name>
    <dbReference type="NCBI Taxonomy" id="1712665"/>
    <lineage>
        <taxon>Bacteria</taxon>
        <taxon>Bacillati</taxon>
        <taxon>Bacillota</taxon>
        <taxon>Clostridia</taxon>
        <taxon>Lachnospirales</taxon>
        <taxon>Lachnospiraceae</taxon>
        <taxon>Agathobacter</taxon>
    </lineage>
</organism>
<evidence type="ECO:0000256" key="7">
    <source>
        <dbReference type="HAMAP-Rule" id="MF_00109"/>
    </source>
</evidence>
<dbReference type="PANTHER" id="PTHR21087">
    <property type="entry name" value="SHIKIMATE KINASE"/>
    <property type="match status" value="1"/>
</dbReference>
<comment type="caution">
    <text evidence="8">The sequence shown here is derived from an EMBL/GenBank/DDBJ whole genome shotgun (WGS) entry which is preliminary data.</text>
</comment>
<keyword evidence="7" id="KW-0460">Magnesium</keyword>
<dbReference type="GO" id="GO:0005829">
    <property type="term" value="C:cytosol"/>
    <property type="evidence" value="ECO:0007669"/>
    <property type="project" value="TreeGrafter"/>
</dbReference>
<evidence type="ECO:0000256" key="1">
    <source>
        <dbReference type="ARBA" id="ARBA00022605"/>
    </source>
</evidence>
<comment type="subunit">
    <text evidence="7">Monomer.</text>
</comment>
<dbReference type="Gene3D" id="3.40.50.300">
    <property type="entry name" value="P-loop containing nucleotide triphosphate hydrolases"/>
    <property type="match status" value="1"/>
</dbReference>
<keyword evidence="6 7" id="KW-0057">Aromatic amino acid biosynthesis</keyword>
<comment type="cofactor">
    <cofactor evidence="7">
        <name>Mg(2+)</name>
        <dbReference type="ChEBI" id="CHEBI:18420"/>
    </cofactor>
    <text evidence="7">Binds 1 Mg(2+) ion per subunit.</text>
</comment>
<evidence type="ECO:0000256" key="6">
    <source>
        <dbReference type="ARBA" id="ARBA00023141"/>
    </source>
</evidence>
<dbReference type="Pfam" id="PF01202">
    <property type="entry name" value="SKI"/>
    <property type="match status" value="1"/>
</dbReference>
<dbReference type="InterPro" id="IPR027417">
    <property type="entry name" value="P-loop_NTPase"/>
</dbReference>
<evidence type="ECO:0000256" key="5">
    <source>
        <dbReference type="ARBA" id="ARBA00022840"/>
    </source>
</evidence>
<dbReference type="GO" id="GO:0000287">
    <property type="term" value="F:magnesium ion binding"/>
    <property type="evidence" value="ECO:0007669"/>
    <property type="project" value="UniProtKB-UniRule"/>
</dbReference>
<dbReference type="Proteomes" id="UP000224563">
    <property type="component" value="Unassembled WGS sequence"/>
</dbReference>
<keyword evidence="4 7" id="KW-0418">Kinase</keyword>
<keyword evidence="7" id="KW-0963">Cytoplasm</keyword>
<keyword evidence="7" id="KW-0479">Metal-binding</keyword>
<comment type="pathway">
    <text evidence="7">Metabolic intermediate biosynthesis; chorismate biosynthesis; chorismate from D-erythrose 4-phosphate and phosphoenolpyruvate: step 5/7.</text>
</comment>
<name>A0A2G3E499_9FIRM</name>
<reference evidence="8 9" key="1">
    <citation type="submission" date="2017-10" db="EMBL/GenBank/DDBJ databases">
        <title>Resolving the taxonomy of Roseburia spp., Eubacterium rectale and Agathobacter spp. through phylogenomic analysis.</title>
        <authorList>
            <person name="Sheridan P.O."/>
            <person name="Walker A.W."/>
            <person name="Duncan S.H."/>
            <person name="Scott K.P."/>
            <person name="Toole P.W.O."/>
            <person name="Luis P."/>
            <person name="Flint H.J."/>
        </authorList>
    </citation>
    <scope>NUCLEOTIDE SEQUENCE [LARGE SCALE GENOMIC DNA]</scope>
    <source>
        <strain evidence="8 9">JK623</strain>
    </source>
</reference>
<dbReference type="AlphaFoldDB" id="A0A2G3E499"/>
<evidence type="ECO:0000256" key="4">
    <source>
        <dbReference type="ARBA" id="ARBA00022777"/>
    </source>
</evidence>
<keyword evidence="9" id="KW-1185">Reference proteome</keyword>
<dbReference type="GO" id="GO:0009073">
    <property type="term" value="P:aromatic amino acid family biosynthetic process"/>
    <property type="evidence" value="ECO:0007669"/>
    <property type="project" value="UniProtKB-KW"/>
</dbReference>
<keyword evidence="5 7" id="KW-0067">ATP-binding</keyword>
<dbReference type="UniPathway" id="UPA00053">
    <property type="reaction ID" value="UER00088"/>
</dbReference>
<dbReference type="RefSeq" id="WP_031544184.1">
    <property type="nucleotide sequence ID" value="NZ_JANSWH010000058.1"/>
</dbReference>
<evidence type="ECO:0000313" key="8">
    <source>
        <dbReference type="EMBL" id="PHU38106.1"/>
    </source>
</evidence>
<comment type="function">
    <text evidence="7">Catalyzes the specific phosphorylation of the 3-hydroxyl group of shikimic acid using ATP as a cosubstrate.</text>
</comment>
<dbReference type="PANTHER" id="PTHR21087:SF16">
    <property type="entry name" value="SHIKIMATE KINASE 1, CHLOROPLASTIC"/>
    <property type="match status" value="1"/>
</dbReference>
<accession>A0A2G3E499</accession>
<feature type="binding site" evidence="7">
    <location>
        <position position="58"/>
    </location>
    <ligand>
        <name>substrate</name>
    </ligand>
</feature>
<dbReference type="InterPro" id="IPR031322">
    <property type="entry name" value="Shikimate/glucono_kinase"/>
</dbReference>
<proteinExistence type="inferred from homology"/>
<gene>
    <name evidence="7" type="primary">aroK</name>
    <name evidence="8" type="ORF">CSX02_04315</name>
</gene>
<comment type="caution">
    <text evidence="7">Lacks conserved residue(s) required for the propagation of feature annotation.</text>
</comment>
<protein>
    <recommendedName>
        <fullName evidence="7">Shikimate kinase</fullName>
        <shortName evidence="7">SK</shortName>
        <ecNumber evidence="7">2.7.1.71</ecNumber>
    </recommendedName>
</protein>
<reference evidence="8 9" key="2">
    <citation type="submission" date="2017-10" db="EMBL/GenBank/DDBJ databases">
        <authorList>
            <person name="Banno H."/>
            <person name="Chua N.-H."/>
        </authorList>
    </citation>
    <scope>NUCLEOTIDE SEQUENCE [LARGE SCALE GENOMIC DNA]</scope>
    <source>
        <strain evidence="8 9">JK623</strain>
    </source>
</reference>
<dbReference type="GO" id="GO:0008652">
    <property type="term" value="P:amino acid biosynthetic process"/>
    <property type="evidence" value="ECO:0007669"/>
    <property type="project" value="UniProtKB-KW"/>
</dbReference>
<dbReference type="GO" id="GO:0009423">
    <property type="term" value="P:chorismate biosynthetic process"/>
    <property type="evidence" value="ECO:0007669"/>
    <property type="project" value="UniProtKB-UniRule"/>
</dbReference>
<feature type="binding site" evidence="7">
    <location>
        <position position="34"/>
    </location>
    <ligand>
        <name>substrate</name>
    </ligand>
</feature>
<sequence length="168" mass="19049">MKKNLFLIGFMGCGKSTIAALLAEELQMKLVEMDEQIEQEAGMSIADIFEQYGEADFRERETALLHRIRQEGNCVVSCGGGVPMRVENVQAMRAGGRIIYLKTSPQVIYERIKDTTNRPLLNDHMNVEYIATLMEQRKPKYEEAADLTIVTDQKTVAEVCKEMVDKLN</sequence>
<dbReference type="CDD" id="cd00464">
    <property type="entry name" value="SK"/>
    <property type="match status" value="1"/>
</dbReference>
<comment type="similarity">
    <text evidence="7">Belongs to the shikimate kinase family.</text>
</comment>
<dbReference type="HAMAP" id="MF_00109">
    <property type="entry name" value="Shikimate_kinase"/>
    <property type="match status" value="1"/>
</dbReference>
<dbReference type="GO" id="GO:0004765">
    <property type="term" value="F:shikimate kinase activity"/>
    <property type="evidence" value="ECO:0007669"/>
    <property type="project" value="UniProtKB-UniRule"/>
</dbReference>
<dbReference type="EMBL" id="PDYG01000015">
    <property type="protein sequence ID" value="PHU38106.1"/>
    <property type="molecule type" value="Genomic_DNA"/>
</dbReference>
<feature type="binding site" evidence="7">
    <location>
        <begin position="12"/>
        <end position="17"/>
    </location>
    <ligand>
        <name>ATP</name>
        <dbReference type="ChEBI" id="CHEBI:30616"/>
    </ligand>
</feature>
<feature type="binding site" evidence="7">
    <location>
        <position position="16"/>
    </location>
    <ligand>
        <name>Mg(2+)</name>
        <dbReference type="ChEBI" id="CHEBI:18420"/>
    </ligand>
</feature>
<evidence type="ECO:0000313" key="9">
    <source>
        <dbReference type="Proteomes" id="UP000224563"/>
    </source>
</evidence>
<keyword evidence="2 7" id="KW-0808">Transferase</keyword>
<dbReference type="EC" id="2.7.1.71" evidence="7"/>
<comment type="subcellular location">
    <subcellularLocation>
        <location evidence="7">Cytoplasm</location>
    </subcellularLocation>
</comment>
<dbReference type="GO" id="GO:0005524">
    <property type="term" value="F:ATP binding"/>
    <property type="evidence" value="ECO:0007669"/>
    <property type="project" value="UniProtKB-UniRule"/>
</dbReference>
<dbReference type="PRINTS" id="PR01100">
    <property type="entry name" value="SHIKIMTKNASE"/>
</dbReference>
<dbReference type="SUPFAM" id="SSF52540">
    <property type="entry name" value="P-loop containing nucleoside triphosphate hydrolases"/>
    <property type="match status" value="1"/>
</dbReference>
<evidence type="ECO:0000256" key="3">
    <source>
        <dbReference type="ARBA" id="ARBA00022741"/>
    </source>
</evidence>